<dbReference type="AlphaFoldDB" id="A0A9P0JLL5"/>
<evidence type="ECO:0000313" key="2">
    <source>
        <dbReference type="EMBL" id="CAH1954591.1"/>
    </source>
</evidence>
<feature type="compositionally biased region" description="Polar residues" evidence="1">
    <location>
        <begin position="18"/>
        <end position="33"/>
    </location>
</feature>
<accession>A0A9P0JLL5</accession>
<reference evidence="2" key="1">
    <citation type="submission" date="2022-03" db="EMBL/GenBank/DDBJ databases">
        <authorList>
            <person name="Sayadi A."/>
        </authorList>
    </citation>
    <scope>NUCLEOTIDE SEQUENCE</scope>
</reference>
<feature type="region of interest" description="Disordered" evidence="1">
    <location>
        <begin position="18"/>
        <end position="47"/>
    </location>
</feature>
<gene>
    <name evidence="2" type="ORF">ACAOBT_LOCUS627</name>
</gene>
<comment type="caution">
    <text evidence="2">The sequence shown here is derived from an EMBL/GenBank/DDBJ whole genome shotgun (WGS) entry which is preliminary data.</text>
</comment>
<protein>
    <submittedName>
        <fullName evidence="2">Uncharacterized protein</fullName>
    </submittedName>
</protein>
<evidence type="ECO:0000256" key="1">
    <source>
        <dbReference type="SAM" id="MobiDB-lite"/>
    </source>
</evidence>
<evidence type="ECO:0000313" key="3">
    <source>
        <dbReference type="Proteomes" id="UP001152888"/>
    </source>
</evidence>
<dbReference type="Proteomes" id="UP001152888">
    <property type="component" value="Unassembled WGS sequence"/>
</dbReference>
<dbReference type="EMBL" id="CAKOFQ010006655">
    <property type="protein sequence ID" value="CAH1954591.1"/>
    <property type="molecule type" value="Genomic_DNA"/>
</dbReference>
<keyword evidence="3" id="KW-1185">Reference proteome</keyword>
<feature type="compositionally biased region" description="Low complexity" evidence="1">
    <location>
        <begin position="34"/>
        <end position="45"/>
    </location>
</feature>
<proteinExistence type="predicted"/>
<name>A0A9P0JLL5_ACAOB</name>
<organism evidence="2 3">
    <name type="scientific">Acanthoscelides obtectus</name>
    <name type="common">Bean weevil</name>
    <name type="synonym">Bruchus obtectus</name>
    <dbReference type="NCBI Taxonomy" id="200917"/>
    <lineage>
        <taxon>Eukaryota</taxon>
        <taxon>Metazoa</taxon>
        <taxon>Ecdysozoa</taxon>
        <taxon>Arthropoda</taxon>
        <taxon>Hexapoda</taxon>
        <taxon>Insecta</taxon>
        <taxon>Pterygota</taxon>
        <taxon>Neoptera</taxon>
        <taxon>Endopterygota</taxon>
        <taxon>Coleoptera</taxon>
        <taxon>Polyphaga</taxon>
        <taxon>Cucujiformia</taxon>
        <taxon>Chrysomeloidea</taxon>
        <taxon>Chrysomelidae</taxon>
        <taxon>Bruchinae</taxon>
        <taxon>Bruchini</taxon>
        <taxon>Acanthoscelides</taxon>
    </lineage>
</organism>
<sequence>MICTTDLDFAPSQVTNKEYDANENQNLAASNGQSTSPSSPIASCSNHQETQRFSPAPSCSYQSAYENSNYTINCN</sequence>